<name>A0A9P5SIC4_9FUNG</name>
<feature type="region of interest" description="Disordered" evidence="1">
    <location>
        <begin position="197"/>
        <end position="277"/>
    </location>
</feature>
<feature type="compositionally biased region" description="Low complexity" evidence="1">
    <location>
        <begin position="64"/>
        <end position="76"/>
    </location>
</feature>
<dbReference type="EMBL" id="JAAAUY010000713">
    <property type="protein sequence ID" value="KAF9326990.1"/>
    <property type="molecule type" value="Genomic_DNA"/>
</dbReference>
<dbReference type="InterPro" id="IPR036361">
    <property type="entry name" value="SAP_dom_sf"/>
</dbReference>
<feature type="region of interest" description="Disordered" evidence="1">
    <location>
        <begin position="130"/>
        <end position="161"/>
    </location>
</feature>
<feature type="compositionally biased region" description="Basic and acidic residues" evidence="1">
    <location>
        <begin position="332"/>
        <end position="347"/>
    </location>
</feature>
<dbReference type="PROSITE" id="PS50800">
    <property type="entry name" value="SAP"/>
    <property type="match status" value="1"/>
</dbReference>
<dbReference type="Proteomes" id="UP000696485">
    <property type="component" value="Unassembled WGS sequence"/>
</dbReference>
<evidence type="ECO:0000313" key="4">
    <source>
        <dbReference type="Proteomes" id="UP000696485"/>
    </source>
</evidence>
<dbReference type="Pfam" id="PF02037">
    <property type="entry name" value="SAP"/>
    <property type="match status" value="1"/>
</dbReference>
<dbReference type="SMART" id="SM00513">
    <property type="entry name" value="SAP"/>
    <property type="match status" value="1"/>
</dbReference>
<feature type="region of interest" description="Disordered" evidence="1">
    <location>
        <begin position="35"/>
        <end position="84"/>
    </location>
</feature>
<gene>
    <name evidence="3" type="ORF">BG006_009656</name>
</gene>
<feature type="region of interest" description="Disordered" evidence="1">
    <location>
        <begin position="326"/>
        <end position="372"/>
    </location>
</feature>
<accession>A0A9P5SIC4</accession>
<dbReference type="SUPFAM" id="SSF68906">
    <property type="entry name" value="SAP domain"/>
    <property type="match status" value="1"/>
</dbReference>
<feature type="compositionally biased region" description="Polar residues" evidence="1">
    <location>
        <begin position="36"/>
        <end position="48"/>
    </location>
</feature>
<keyword evidence="4" id="KW-1185">Reference proteome</keyword>
<protein>
    <recommendedName>
        <fullName evidence="2">SAP domain-containing protein</fullName>
    </recommendedName>
</protein>
<evidence type="ECO:0000259" key="2">
    <source>
        <dbReference type="PROSITE" id="PS50800"/>
    </source>
</evidence>
<feature type="domain" description="SAP" evidence="2">
    <location>
        <begin position="97"/>
        <end position="131"/>
    </location>
</feature>
<evidence type="ECO:0000256" key="1">
    <source>
        <dbReference type="SAM" id="MobiDB-lite"/>
    </source>
</evidence>
<organism evidence="3 4">
    <name type="scientific">Podila minutissima</name>
    <dbReference type="NCBI Taxonomy" id="64525"/>
    <lineage>
        <taxon>Eukaryota</taxon>
        <taxon>Fungi</taxon>
        <taxon>Fungi incertae sedis</taxon>
        <taxon>Mucoromycota</taxon>
        <taxon>Mortierellomycotina</taxon>
        <taxon>Mortierellomycetes</taxon>
        <taxon>Mortierellales</taxon>
        <taxon>Mortierellaceae</taxon>
        <taxon>Podila</taxon>
    </lineage>
</organism>
<comment type="caution">
    <text evidence="3">The sequence shown here is derived from an EMBL/GenBank/DDBJ whole genome shotgun (WGS) entry which is preliminary data.</text>
</comment>
<evidence type="ECO:0000313" key="3">
    <source>
        <dbReference type="EMBL" id="KAF9326990.1"/>
    </source>
</evidence>
<feature type="compositionally biased region" description="Basic and acidic residues" evidence="1">
    <location>
        <begin position="355"/>
        <end position="371"/>
    </location>
</feature>
<dbReference type="InterPro" id="IPR003034">
    <property type="entry name" value="SAP_dom"/>
</dbReference>
<proteinExistence type="predicted"/>
<reference evidence="3" key="1">
    <citation type="journal article" date="2020" name="Fungal Divers.">
        <title>Resolving the Mortierellaceae phylogeny through synthesis of multi-gene phylogenetics and phylogenomics.</title>
        <authorList>
            <person name="Vandepol N."/>
            <person name="Liber J."/>
            <person name="Desiro A."/>
            <person name="Na H."/>
            <person name="Kennedy M."/>
            <person name="Barry K."/>
            <person name="Grigoriev I.V."/>
            <person name="Miller A.N."/>
            <person name="O'Donnell K."/>
            <person name="Stajich J.E."/>
            <person name="Bonito G."/>
        </authorList>
    </citation>
    <scope>NUCLEOTIDE SEQUENCE</scope>
    <source>
        <strain evidence="3">NVP1</strain>
    </source>
</reference>
<sequence length="409" mass="46672">MLRQTATFSTALHGLARTYSLSTTSSRVSLTASRTYASTSIPRRSQAQAIEESHHRDDPHHQQQHQATSSGSSGTSGSPGTGAGSGVRVPYYTLAELEAMTLLDLRALCKENGLKVGGRKKELVDRTFKYVHHHQQQQQQQHPRPSSKEAVKTGVANTGTERTAHIKDQLEREARLQKEQAAQMKLLEKEAQAREKREIEKRKEQQEKDARLAKEKHEHELRLKEQHEKELRLKKEQQEKDARLAKEKHEHELRLKKQHEKEARLAKEKHENDLRLKEAHEKEALMKKEQQEKEALIKKELHEKQQFLLKEEEKLKEQLAEAAKRVQAQAVGHEHQNAVKSATKDHTSGSASKEGSSRHQSNQDEWAKEKLPLGTRAAGLAMGLGIMAWFMSGKRDRWAEAQDGEKPKE</sequence>
<dbReference type="Gene3D" id="1.10.720.30">
    <property type="entry name" value="SAP domain"/>
    <property type="match status" value="1"/>
</dbReference>
<dbReference type="AlphaFoldDB" id="A0A9P5SIC4"/>
<feature type="compositionally biased region" description="Basic and acidic residues" evidence="1">
    <location>
        <begin position="51"/>
        <end position="61"/>
    </location>
</feature>